<proteinExistence type="predicted"/>
<reference evidence="2" key="1">
    <citation type="journal article" date="2014" name="Int. J. Syst. Evol. Microbiol.">
        <title>Complete genome sequence of Corynebacterium casei LMG S-19264T (=DSM 44701T), isolated from a smear-ripened cheese.</title>
        <authorList>
            <consortium name="US DOE Joint Genome Institute (JGI-PGF)"/>
            <person name="Walter F."/>
            <person name="Albersmeier A."/>
            <person name="Kalinowski J."/>
            <person name="Ruckert C."/>
        </authorList>
    </citation>
    <scope>NUCLEOTIDE SEQUENCE</scope>
    <source>
        <strain evidence="2">JCM 19831</strain>
    </source>
</reference>
<organism evidence="2 3">
    <name type="scientific">Dactylosporangium sucinum</name>
    <dbReference type="NCBI Taxonomy" id="1424081"/>
    <lineage>
        <taxon>Bacteria</taxon>
        <taxon>Bacillati</taxon>
        <taxon>Actinomycetota</taxon>
        <taxon>Actinomycetes</taxon>
        <taxon>Micromonosporales</taxon>
        <taxon>Micromonosporaceae</taxon>
        <taxon>Dactylosporangium</taxon>
    </lineage>
</organism>
<gene>
    <name evidence="2" type="ORF">GCM10007977_027250</name>
</gene>
<dbReference type="AlphaFoldDB" id="A0A917TIS7"/>
<protein>
    <submittedName>
        <fullName evidence="2">Uncharacterized protein</fullName>
    </submittedName>
</protein>
<comment type="caution">
    <text evidence="2">The sequence shown here is derived from an EMBL/GenBank/DDBJ whole genome shotgun (WGS) entry which is preliminary data.</text>
</comment>
<reference evidence="2" key="2">
    <citation type="submission" date="2020-09" db="EMBL/GenBank/DDBJ databases">
        <authorList>
            <person name="Sun Q."/>
            <person name="Ohkuma M."/>
        </authorList>
    </citation>
    <scope>NUCLEOTIDE SEQUENCE</scope>
    <source>
        <strain evidence="2">JCM 19831</strain>
    </source>
</reference>
<evidence type="ECO:0000313" key="3">
    <source>
        <dbReference type="Proteomes" id="UP000642070"/>
    </source>
</evidence>
<accession>A0A917TIS7</accession>
<sequence>MRARRFGGAGRPRTPTVASEGVGEMRKSPELKWVLRPAGGDLAEHAGKEIYAFGDTDPAGRVEVTLTDGTRVRVRRSELIPC</sequence>
<dbReference type="Proteomes" id="UP000642070">
    <property type="component" value="Unassembled WGS sequence"/>
</dbReference>
<evidence type="ECO:0000313" key="2">
    <source>
        <dbReference type="EMBL" id="GGM24694.1"/>
    </source>
</evidence>
<dbReference type="EMBL" id="BMPI01000011">
    <property type="protein sequence ID" value="GGM24694.1"/>
    <property type="molecule type" value="Genomic_DNA"/>
</dbReference>
<evidence type="ECO:0000256" key="1">
    <source>
        <dbReference type="SAM" id="MobiDB-lite"/>
    </source>
</evidence>
<keyword evidence="3" id="KW-1185">Reference proteome</keyword>
<name>A0A917TIS7_9ACTN</name>
<feature type="region of interest" description="Disordered" evidence="1">
    <location>
        <begin position="1"/>
        <end position="24"/>
    </location>
</feature>